<keyword evidence="2" id="KW-0812">Transmembrane</keyword>
<name>A0A0B7ABG0_9EUPU</name>
<evidence type="ECO:0000313" key="4">
    <source>
        <dbReference type="EMBL" id="CEK78093.1"/>
    </source>
</evidence>
<protein>
    <recommendedName>
        <fullName evidence="3">EF-hand domain-containing protein</fullName>
    </recommendedName>
</protein>
<proteinExistence type="predicted"/>
<dbReference type="AlphaFoldDB" id="A0A0B7ABG0"/>
<feature type="transmembrane region" description="Helical" evidence="2">
    <location>
        <begin position="6"/>
        <end position="23"/>
    </location>
</feature>
<keyword evidence="1" id="KW-0106">Calcium</keyword>
<gene>
    <name evidence="4" type="primary">ORF108255</name>
</gene>
<reference evidence="4" key="1">
    <citation type="submission" date="2014-12" db="EMBL/GenBank/DDBJ databases">
        <title>Insight into the proteome of Arion vulgaris.</title>
        <authorList>
            <person name="Aradska J."/>
            <person name="Bulat T."/>
            <person name="Smidak R."/>
            <person name="Sarate P."/>
            <person name="Gangsoo J."/>
            <person name="Sialana F."/>
            <person name="Bilban M."/>
            <person name="Lubec G."/>
        </authorList>
    </citation>
    <scope>NUCLEOTIDE SEQUENCE</scope>
    <source>
        <tissue evidence="4">Skin</tissue>
    </source>
</reference>
<dbReference type="InterPro" id="IPR002048">
    <property type="entry name" value="EF_hand_dom"/>
</dbReference>
<accession>A0A0B7ABG0</accession>
<keyword evidence="2" id="KW-0472">Membrane</keyword>
<sequence length="177" mass="19694">MHQPNYAIIILALTGTACAVFYTKSADNDYPRIGRRSFYTSGNPNHYPRIGRRDASNSQLLLPGLEFTDLTSLDKRGVFTQSAHGSYPRVGRGSEESASSEEYVNESRKKLLERIAGIKEAIEDGTSSEGSSGQDDREHFKSSLNIMFKAFDVDSNGKLSKEEFTSGMNKYKPKTFC</sequence>
<organism evidence="4">
    <name type="scientific">Arion vulgaris</name>
    <dbReference type="NCBI Taxonomy" id="1028688"/>
    <lineage>
        <taxon>Eukaryota</taxon>
        <taxon>Metazoa</taxon>
        <taxon>Spiralia</taxon>
        <taxon>Lophotrochozoa</taxon>
        <taxon>Mollusca</taxon>
        <taxon>Gastropoda</taxon>
        <taxon>Heterobranchia</taxon>
        <taxon>Euthyneura</taxon>
        <taxon>Panpulmonata</taxon>
        <taxon>Eupulmonata</taxon>
        <taxon>Stylommatophora</taxon>
        <taxon>Helicina</taxon>
        <taxon>Arionoidea</taxon>
        <taxon>Arionidae</taxon>
        <taxon>Arion</taxon>
    </lineage>
</organism>
<evidence type="ECO:0000256" key="2">
    <source>
        <dbReference type="SAM" id="Phobius"/>
    </source>
</evidence>
<dbReference type="InterPro" id="IPR018247">
    <property type="entry name" value="EF_Hand_1_Ca_BS"/>
</dbReference>
<evidence type="ECO:0000259" key="3">
    <source>
        <dbReference type="PROSITE" id="PS50222"/>
    </source>
</evidence>
<keyword evidence="2" id="KW-1133">Transmembrane helix</keyword>
<dbReference type="PROSITE" id="PS50222">
    <property type="entry name" value="EF_HAND_2"/>
    <property type="match status" value="1"/>
</dbReference>
<feature type="domain" description="EF-hand" evidence="3">
    <location>
        <begin position="139"/>
        <end position="174"/>
    </location>
</feature>
<dbReference type="Gene3D" id="1.10.238.10">
    <property type="entry name" value="EF-hand"/>
    <property type="match status" value="1"/>
</dbReference>
<dbReference type="InterPro" id="IPR011992">
    <property type="entry name" value="EF-hand-dom_pair"/>
</dbReference>
<dbReference type="GO" id="GO:0005509">
    <property type="term" value="F:calcium ion binding"/>
    <property type="evidence" value="ECO:0007669"/>
    <property type="project" value="InterPro"/>
</dbReference>
<dbReference type="PROSITE" id="PS00018">
    <property type="entry name" value="EF_HAND_1"/>
    <property type="match status" value="1"/>
</dbReference>
<dbReference type="SUPFAM" id="SSF47473">
    <property type="entry name" value="EF-hand"/>
    <property type="match status" value="1"/>
</dbReference>
<dbReference type="EMBL" id="HACG01031228">
    <property type="protein sequence ID" value="CEK78093.1"/>
    <property type="molecule type" value="Transcribed_RNA"/>
</dbReference>
<dbReference type="Pfam" id="PF00036">
    <property type="entry name" value="EF-hand_1"/>
    <property type="match status" value="1"/>
</dbReference>
<evidence type="ECO:0000256" key="1">
    <source>
        <dbReference type="ARBA" id="ARBA00022837"/>
    </source>
</evidence>